<dbReference type="InterPro" id="IPR051028">
    <property type="entry name" value="Mito_Solute_Carrier"/>
</dbReference>
<dbReference type="Pfam" id="PF13833">
    <property type="entry name" value="EF-hand_8"/>
    <property type="match status" value="1"/>
</dbReference>
<dbReference type="InterPro" id="IPR018108">
    <property type="entry name" value="MCP_transmembrane"/>
</dbReference>
<dbReference type="PRINTS" id="PR00926">
    <property type="entry name" value="MITOCARRIER"/>
</dbReference>
<evidence type="ECO:0000259" key="14">
    <source>
        <dbReference type="PROSITE" id="PS50222"/>
    </source>
</evidence>
<dbReference type="PROSITE" id="PS50222">
    <property type="entry name" value="EF_HAND_2"/>
    <property type="match status" value="2"/>
</dbReference>
<feature type="repeat" description="Solcar" evidence="12">
    <location>
        <begin position="362"/>
        <end position="453"/>
    </location>
</feature>
<gene>
    <name evidence="15" type="ORF">EG68_08912</name>
</gene>
<keyword evidence="4 12" id="KW-0812">Transmembrane</keyword>
<keyword evidence="7" id="KW-0106">Calcium</keyword>
<comment type="subunit">
    <text evidence="11">Homodimer (via N-terminus).</text>
</comment>
<dbReference type="GO" id="GO:0015183">
    <property type="term" value="F:L-aspartate transmembrane transporter activity"/>
    <property type="evidence" value="ECO:0007669"/>
    <property type="project" value="TreeGrafter"/>
</dbReference>
<keyword evidence="3" id="KW-0813">Transport</keyword>
<dbReference type="GO" id="GO:0043490">
    <property type="term" value="P:malate-aspartate shuttle"/>
    <property type="evidence" value="ECO:0007669"/>
    <property type="project" value="TreeGrafter"/>
</dbReference>
<dbReference type="GO" id="GO:0005313">
    <property type="term" value="F:L-glutamate transmembrane transporter activity"/>
    <property type="evidence" value="ECO:0007669"/>
    <property type="project" value="TreeGrafter"/>
</dbReference>
<dbReference type="GO" id="GO:0005509">
    <property type="term" value="F:calcium ion binding"/>
    <property type="evidence" value="ECO:0007669"/>
    <property type="project" value="InterPro"/>
</dbReference>
<dbReference type="AlphaFoldDB" id="A0A8S9YPQ1"/>
<dbReference type="Pfam" id="PF00153">
    <property type="entry name" value="Mito_carr"/>
    <property type="match status" value="3"/>
</dbReference>
<name>A0A8S9YPQ1_9TREM</name>
<dbReference type="Gene3D" id="1.50.40.10">
    <property type="entry name" value="Mitochondrial carrier domain"/>
    <property type="match status" value="1"/>
</dbReference>
<feature type="repeat" description="Solcar" evidence="12">
    <location>
        <begin position="461"/>
        <end position="545"/>
    </location>
</feature>
<dbReference type="SMART" id="SM00054">
    <property type="entry name" value="EFh"/>
    <property type="match status" value="3"/>
</dbReference>
<dbReference type="PANTHER" id="PTHR45678">
    <property type="entry name" value="MITOCHONDRIAL 2-OXODICARBOXYLATE CARRIER 1-RELATED"/>
    <property type="match status" value="1"/>
</dbReference>
<comment type="caution">
    <text evidence="15">The sequence shown here is derived from an EMBL/GenBank/DDBJ whole genome shotgun (WGS) entry which is preliminary data.</text>
</comment>
<keyword evidence="8 13" id="KW-1133">Transmembrane helix</keyword>
<keyword evidence="9" id="KW-0496">Mitochondrion</keyword>
<dbReference type="InterPro" id="IPR011992">
    <property type="entry name" value="EF-hand-dom_pair"/>
</dbReference>
<accession>A0A8S9YPQ1</accession>
<proteinExistence type="inferred from homology"/>
<dbReference type="FunFam" id="1.50.40.10:FF:000004">
    <property type="entry name" value="Calcium-binding mitochondrial carrier protein Aralar1"/>
    <property type="match status" value="1"/>
</dbReference>
<evidence type="ECO:0000256" key="1">
    <source>
        <dbReference type="ARBA" id="ARBA00004448"/>
    </source>
</evidence>
<protein>
    <recommendedName>
        <fullName evidence="14">EF-hand domain-containing protein</fullName>
    </recommendedName>
</protein>
<dbReference type="EMBL" id="JTDE01002930">
    <property type="protein sequence ID" value="KAF7256674.1"/>
    <property type="molecule type" value="Genomic_DNA"/>
</dbReference>
<dbReference type="Pfam" id="PF13202">
    <property type="entry name" value="EF-hand_5"/>
    <property type="match status" value="1"/>
</dbReference>
<keyword evidence="16" id="KW-1185">Reference proteome</keyword>
<evidence type="ECO:0000256" key="12">
    <source>
        <dbReference type="PROSITE-ProRule" id="PRU00282"/>
    </source>
</evidence>
<dbReference type="FunFam" id="1.10.238.10:FF:000416">
    <property type="entry name" value="Aralar1, isoform F"/>
    <property type="match status" value="1"/>
</dbReference>
<feature type="domain" description="EF-hand" evidence="14">
    <location>
        <begin position="118"/>
        <end position="153"/>
    </location>
</feature>
<dbReference type="Gene3D" id="1.10.238.10">
    <property type="entry name" value="EF-hand"/>
    <property type="match status" value="2"/>
</dbReference>
<dbReference type="InterPro" id="IPR023395">
    <property type="entry name" value="MCP_dom_sf"/>
</dbReference>
<dbReference type="GO" id="GO:0005743">
    <property type="term" value="C:mitochondrial inner membrane"/>
    <property type="evidence" value="ECO:0007669"/>
    <property type="project" value="UniProtKB-SubCell"/>
</dbReference>
<evidence type="ECO:0000256" key="3">
    <source>
        <dbReference type="ARBA" id="ARBA00022448"/>
    </source>
</evidence>
<evidence type="ECO:0000256" key="9">
    <source>
        <dbReference type="ARBA" id="ARBA00023128"/>
    </source>
</evidence>
<evidence type="ECO:0000256" key="5">
    <source>
        <dbReference type="ARBA" id="ARBA00022737"/>
    </source>
</evidence>
<dbReference type="Proteomes" id="UP000822476">
    <property type="component" value="Unassembled WGS sequence"/>
</dbReference>
<dbReference type="InterPro" id="IPR002067">
    <property type="entry name" value="MCP"/>
</dbReference>
<dbReference type="InterPro" id="IPR002048">
    <property type="entry name" value="EF_hand_dom"/>
</dbReference>
<keyword evidence="5" id="KW-0677">Repeat</keyword>
<feature type="repeat" description="Solcar" evidence="12">
    <location>
        <begin position="553"/>
        <end position="641"/>
    </location>
</feature>
<keyword evidence="10 12" id="KW-0472">Membrane</keyword>
<evidence type="ECO:0000256" key="13">
    <source>
        <dbReference type="SAM" id="Phobius"/>
    </source>
</evidence>
<evidence type="ECO:0000256" key="11">
    <source>
        <dbReference type="ARBA" id="ARBA00038674"/>
    </source>
</evidence>
<dbReference type="PROSITE" id="PS50920">
    <property type="entry name" value="SOLCAR"/>
    <property type="match status" value="3"/>
</dbReference>
<comment type="similarity">
    <text evidence="2">Belongs to the mitochondrial carrier (TC 2.A.29) family.</text>
</comment>
<dbReference type="PANTHER" id="PTHR45678:SF9">
    <property type="entry name" value="CALCIUM-BINDING MITOCHONDRIAL CARRIER PROTEIN ARALAR1"/>
    <property type="match status" value="1"/>
</dbReference>
<evidence type="ECO:0000256" key="4">
    <source>
        <dbReference type="ARBA" id="ARBA00022692"/>
    </source>
</evidence>
<evidence type="ECO:0000256" key="7">
    <source>
        <dbReference type="ARBA" id="ARBA00022837"/>
    </source>
</evidence>
<keyword evidence="6" id="KW-0999">Mitochondrion inner membrane</keyword>
<evidence type="ECO:0000313" key="16">
    <source>
        <dbReference type="Proteomes" id="UP000822476"/>
    </source>
</evidence>
<dbReference type="SUPFAM" id="SSF47473">
    <property type="entry name" value="EF-hand"/>
    <property type="match status" value="2"/>
</dbReference>
<feature type="domain" description="EF-hand" evidence="14">
    <location>
        <begin position="189"/>
        <end position="224"/>
    </location>
</feature>
<dbReference type="OrthoDB" id="2161at2759"/>
<dbReference type="SUPFAM" id="SSF103506">
    <property type="entry name" value="Mitochondrial carrier"/>
    <property type="match status" value="1"/>
</dbReference>
<reference evidence="15" key="1">
    <citation type="submission" date="2019-07" db="EMBL/GenBank/DDBJ databases">
        <title>Annotation for the trematode Paragonimus miyazaki's.</title>
        <authorList>
            <person name="Choi Y.-J."/>
        </authorList>
    </citation>
    <scope>NUCLEOTIDE SEQUENCE</scope>
    <source>
        <strain evidence="15">Japan</strain>
    </source>
</reference>
<feature type="transmembrane region" description="Helical" evidence="13">
    <location>
        <begin position="12"/>
        <end position="36"/>
    </location>
</feature>
<comment type="subcellular location">
    <subcellularLocation>
        <location evidence="1">Mitochondrion inner membrane</location>
        <topology evidence="1">Multi-pass membrane protein</topology>
    </subcellularLocation>
</comment>
<evidence type="ECO:0000256" key="10">
    <source>
        <dbReference type="ARBA" id="ARBA00023136"/>
    </source>
</evidence>
<evidence type="ECO:0000313" key="15">
    <source>
        <dbReference type="EMBL" id="KAF7256674.1"/>
    </source>
</evidence>
<evidence type="ECO:0000256" key="2">
    <source>
        <dbReference type="ARBA" id="ARBA00006375"/>
    </source>
</evidence>
<evidence type="ECO:0000256" key="6">
    <source>
        <dbReference type="ARBA" id="ARBA00022792"/>
    </source>
</evidence>
<evidence type="ECO:0000256" key="8">
    <source>
        <dbReference type="ARBA" id="ARBA00022989"/>
    </source>
</evidence>
<organism evidence="15 16">
    <name type="scientific">Paragonimus skrjabini miyazakii</name>
    <dbReference type="NCBI Taxonomy" id="59628"/>
    <lineage>
        <taxon>Eukaryota</taxon>
        <taxon>Metazoa</taxon>
        <taxon>Spiralia</taxon>
        <taxon>Lophotrochozoa</taxon>
        <taxon>Platyhelminthes</taxon>
        <taxon>Trematoda</taxon>
        <taxon>Digenea</taxon>
        <taxon>Plagiorchiida</taxon>
        <taxon>Troglotremata</taxon>
        <taxon>Troglotrematidae</taxon>
        <taxon>Paragonimus</taxon>
    </lineage>
</organism>
<sequence length="698" mass="77831">MDEIYKASCKLHLLVSIFGFVSLLSPFHLPAVYIIFQAVHHRAPIESLRSVFLKYASVCSNGEHYMTAKDFVVHFLNLIDDRNVNESSITCIARAADKTKDGLISFDEFLTLEALLCTPDALYALAFEIFDKTGSGHISFEDFKEVFQLTTPYKSIPFNFDCDFINLHFGRKKSRQIDYHDFTQIIHDVNDEHAIQAFKRFDQSYTGTISATDFVKLMIVLKNHLLTEFVRENLLAAALQGEKHEQITFADYMGFINLLSNMELVKKIHRMRSHGDQNVELTKEEFLDEAQHFVQITPMEISILFRLTSLLRSDGRISYRELAAISPIEDDIMPYHNYASALQEAVQLKIEDRGRTIFLSVLEQCYRFTLGSIAGAIGATAVYPIDLVKTRMQNQRTGSSVGELMYKNSWDCFRKVIRFEGLSGLYRGLVPQLVGVAPEKAIKLTVNDLMRDQFTSSTGGISISAEMLAGGCAGASQVVFTNPLEIVKIRLQVAGEIVTTKRISAVTVMKDLGFFGLYKGARACFLRDIPFSAIYFTAYNHLKLAFADENGFNSASTLLAAATLAGAPAACLTTPADVIKTRLQVVARRGQSTYSGILDAARKIWLEEGGRAFWKGAGARVFRSSPQFGVTLLTYEMLQRFLFVDFGGRDLSGSGATRPLSAALTNPDHIGGFRFATTTFTGIETKLGLCFPKYKPVA</sequence>